<protein>
    <submittedName>
        <fullName evidence="2">Uncharacterized protein</fullName>
    </submittedName>
</protein>
<name>A0A2H9UJI1_9GAMM</name>
<comment type="caution">
    <text evidence="2">The sequence shown here is derived from an EMBL/GenBank/DDBJ whole genome shotgun (WGS) entry which is preliminary data.</text>
</comment>
<keyword evidence="1" id="KW-0472">Membrane</keyword>
<keyword evidence="1" id="KW-0812">Transmembrane</keyword>
<proteinExistence type="predicted"/>
<keyword evidence="1" id="KW-1133">Transmembrane helix</keyword>
<evidence type="ECO:0000256" key="1">
    <source>
        <dbReference type="SAM" id="Phobius"/>
    </source>
</evidence>
<evidence type="ECO:0000313" key="5">
    <source>
        <dbReference type="Proteomes" id="UP000243446"/>
    </source>
</evidence>
<dbReference type="GeneID" id="97176301"/>
<dbReference type="AlphaFoldDB" id="A0A2H9UJI1"/>
<accession>A0A2H9UJI1</accession>
<reference evidence="2 4" key="3">
    <citation type="submission" date="2017-12" db="EMBL/GenBank/DDBJ databases">
        <title>Revising the taxonomy of the Acinetobacter lwoffii group: the description of Acinetobacter pseudolwoffii sp. nov. and emended description of Acinetobacter lwoffii.</title>
        <authorList>
            <person name="Nemec A."/>
        </authorList>
    </citation>
    <scope>NUCLEOTIDE SEQUENCE [LARGE SCALE GENOMIC DNA]</scope>
    <source>
        <strain evidence="2 4">ANC 5347</strain>
    </source>
</reference>
<dbReference type="Proteomes" id="UP000243446">
    <property type="component" value="Unassembled WGS sequence"/>
</dbReference>
<dbReference type="EMBL" id="PHRG01000006">
    <property type="protein sequence ID" value="PJO74778.1"/>
    <property type="molecule type" value="Genomic_DNA"/>
</dbReference>
<accession>A0A2H9YQ49</accession>
<dbReference type="Proteomes" id="UP000242351">
    <property type="component" value="Unassembled WGS sequence"/>
</dbReference>
<feature type="transmembrane region" description="Helical" evidence="1">
    <location>
        <begin position="115"/>
        <end position="132"/>
    </location>
</feature>
<reference evidence="2 4" key="2">
    <citation type="submission" date="2017-11" db="EMBL/GenBank/DDBJ databases">
        <authorList>
            <person name="Han C.G."/>
        </authorList>
    </citation>
    <scope>NUCLEOTIDE SEQUENCE [LARGE SCALE GENOMIC DNA]</scope>
    <source>
        <strain evidence="2 4">ANC 5347</strain>
    </source>
</reference>
<sequence>MQELIESLTQEQLVNIIILLEDDKKIEAVRYITEHTTLDEIQALQVIEEIVREHDVVMKTESTGPRFSDDAGEIDLVTPPLEIPTHPSLNTPTEAEITARQLREDVPTRKIENKIWILAAIAVLLLILIWIIS</sequence>
<evidence type="ECO:0000313" key="3">
    <source>
        <dbReference type="EMBL" id="PJO74778.1"/>
    </source>
</evidence>
<dbReference type="RefSeq" id="WP_100357973.1">
    <property type="nucleotide sequence ID" value="NZ_CBDBYO010000015.1"/>
</dbReference>
<gene>
    <name evidence="2" type="ORF">CU320_11935</name>
    <name evidence="3" type="ORF">CWI32_11995</name>
</gene>
<reference evidence="3 5" key="1">
    <citation type="submission" date="2017-11" db="EMBL/GenBank/DDBJ databases">
        <title>Revising the taxonomy of the Acinetobacter lwoffii group: the description of Acinetobacter pseudolwoffii sp. nov. and emended description of Acinetobacter lwoffii.</title>
        <authorList>
            <person name="Nemec A."/>
            <person name="Radolfova-Krizova L."/>
        </authorList>
    </citation>
    <scope>NUCLEOTIDE SEQUENCE [LARGE SCALE GENOMIC DNA]</scope>
    <source>
        <strain evidence="3 5">ANC 5044</strain>
    </source>
</reference>
<dbReference type="EMBL" id="PGOZ01000016">
    <property type="protein sequence ID" value="PJI31864.1"/>
    <property type="molecule type" value="Genomic_DNA"/>
</dbReference>
<evidence type="ECO:0000313" key="4">
    <source>
        <dbReference type="Proteomes" id="UP000242351"/>
    </source>
</evidence>
<organism evidence="2 4">
    <name type="scientific">Acinetobacter pseudolwoffii</name>
    <dbReference type="NCBI Taxonomy" id="2053287"/>
    <lineage>
        <taxon>Bacteria</taxon>
        <taxon>Pseudomonadati</taxon>
        <taxon>Pseudomonadota</taxon>
        <taxon>Gammaproteobacteria</taxon>
        <taxon>Moraxellales</taxon>
        <taxon>Moraxellaceae</taxon>
        <taxon>Acinetobacter</taxon>
    </lineage>
</organism>
<evidence type="ECO:0000313" key="2">
    <source>
        <dbReference type="EMBL" id="PJI31864.1"/>
    </source>
</evidence>